<dbReference type="AlphaFoldDB" id="A0AAV6TY83"/>
<gene>
    <name evidence="2" type="ORF">JTE90_022447</name>
</gene>
<evidence type="ECO:0000256" key="1">
    <source>
        <dbReference type="SAM" id="SignalP"/>
    </source>
</evidence>
<feature type="chain" id="PRO_5043641718" evidence="1">
    <location>
        <begin position="21"/>
        <end position="142"/>
    </location>
</feature>
<sequence>MNFVFHAVAFLLFFVATVRSGRTTEQTQLVTMTKAELLEIVDCISKSQNQATCDRFAVCNNKMPEQVLKAYERCDAEINSNRHRRCNKKEQLFSSVEIPSKIFDCVNTSTKKLNAGESKKMIEFETCARTLYIGSCPSPKRV</sequence>
<name>A0AAV6TY83_9ARAC</name>
<feature type="signal peptide" evidence="1">
    <location>
        <begin position="1"/>
        <end position="20"/>
    </location>
</feature>
<keyword evidence="3" id="KW-1185">Reference proteome</keyword>
<reference evidence="2 3" key="1">
    <citation type="journal article" date="2022" name="Nat. Ecol. Evol.">
        <title>A masculinizing supergene underlies an exaggerated male reproductive morph in a spider.</title>
        <authorList>
            <person name="Hendrickx F."/>
            <person name="De Corte Z."/>
            <person name="Sonet G."/>
            <person name="Van Belleghem S.M."/>
            <person name="Kostlbacher S."/>
            <person name="Vangestel C."/>
        </authorList>
    </citation>
    <scope>NUCLEOTIDE SEQUENCE [LARGE SCALE GENOMIC DNA]</scope>
    <source>
        <strain evidence="2">W744_W776</strain>
    </source>
</reference>
<comment type="caution">
    <text evidence="2">The sequence shown here is derived from an EMBL/GenBank/DDBJ whole genome shotgun (WGS) entry which is preliminary data.</text>
</comment>
<evidence type="ECO:0000313" key="2">
    <source>
        <dbReference type="EMBL" id="KAG8176274.1"/>
    </source>
</evidence>
<dbReference type="Proteomes" id="UP000827092">
    <property type="component" value="Unassembled WGS sequence"/>
</dbReference>
<dbReference type="EMBL" id="JAFNEN010000900">
    <property type="protein sequence ID" value="KAG8176274.1"/>
    <property type="molecule type" value="Genomic_DNA"/>
</dbReference>
<keyword evidence="1" id="KW-0732">Signal</keyword>
<accession>A0AAV6TY83</accession>
<evidence type="ECO:0000313" key="3">
    <source>
        <dbReference type="Proteomes" id="UP000827092"/>
    </source>
</evidence>
<proteinExistence type="predicted"/>
<protein>
    <submittedName>
        <fullName evidence="2">Uncharacterized protein</fullName>
    </submittedName>
</protein>
<organism evidence="2 3">
    <name type="scientific">Oedothorax gibbosus</name>
    <dbReference type="NCBI Taxonomy" id="931172"/>
    <lineage>
        <taxon>Eukaryota</taxon>
        <taxon>Metazoa</taxon>
        <taxon>Ecdysozoa</taxon>
        <taxon>Arthropoda</taxon>
        <taxon>Chelicerata</taxon>
        <taxon>Arachnida</taxon>
        <taxon>Araneae</taxon>
        <taxon>Araneomorphae</taxon>
        <taxon>Entelegynae</taxon>
        <taxon>Araneoidea</taxon>
        <taxon>Linyphiidae</taxon>
        <taxon>Erigoninae</taxon>
        <taxon>Oedothorax</taxon>
    </lineage>
</organism>